<evidence type="ECO:0000313" key="1">
    <source>
        <dbReference type="EMBL" id="RDK96765.1"/>
    </source>
</evidence>
<dbReference type="RefSeq" id="WP_115456555.1">
    <property type="nucleotide sequence ID" value="NZ_QRAP01000001.1"/>
</dbReference>
<name>A0A370R3X6_9GAMM</name>
<dbReference type="EMBL" id="QRAP01000001">
    <property type="protein sequence ID" value="RDK96765.1"/>
    <property type="molecule type" value="Genomic_DNA"/>
</dbReference>
<comment type="caution">
    <text evidence="1">The sequence shown here is derived from an EMBL/GenBank/DDBJ whole genome shotgun (WGS) entry which is preliminary data.</text>
</comment>
<protein>
    <submittedName>
        <fullName evidence="1">Uncharacterized protein (TIGR02270 family)</fullName>
    </submittedName>
</protein>
<reference evidence="1 2" key="1">
    <citation type="submission" date="2018-07" db="EMBL/GenBank/DDBJ databases">
        <title>Genomic Encyclopedia of Type Strains, Phase IV (KMG-IV): sequencing the most valuable type-strain genomes for metagenomic binning, comparative biology and taxonomic classification.</title>
        <authorList>
            <person name="Goeker M."/>
        </authorList>
    </citation>
    <scope>NUCLEOTIDE SEQUENCE [LARGE SCALE GENOMIC DNA]</scope>
    <source>
        <strain evidence="1 2">DSM 103736</strain>
    </source>
</reference>
<dbReference type="InterPro" id="IPR011989">
    <property type="entry name" value="ARM-like"/>
</dbReference>
<dbReference type="SUPFAM" id="SSF48371">
    <property type="entry name" value="ARM repeat"/>
    <property type="match status" value="1"/>
</dbReference>
<dbReference type="InterPro" id="IPR016024">
    <property type="entry name" value="ARM-type_fold"/>
</dbReference>
<keyword evidence="2" id="KW-1185">Reference proteome</keyword>
<gene>
    <name evidence="1" type="ORF">C8D90_101201</name>
</gene>
<dbReference type="Proteomes" id="UP000254848">
    <property type="component" value="Unassembled WGS sequence"/>
</dbReference>
<dbReference type="OrthoDB" id="8089803at2"/>
<organism evidence="1 2">
    <name type="scientific">Enterobacillus tribolii</name>
    <dbReference type="NCBI Taxonomy" id="1487935"/>
    <lineage>
        <taxon>Bacteria</taxon>
        <taxon>Pseudomonadati</taxon>
        <taxon>Pseudomonadota</taxon>
        <taxon>Gammaproteobacteria</taxon>
        <taxon>Enterobacterales</taxon>
        <taxon>Hafniaceae</taxon>
        <taxon>Enterobacillus</taxon>
    </lineage>
</organism>
<dbReference type="Gene3D" id="1.25.10.10">
    <property type="entry name" value="Leucine-rich Repeat Variant"/>
    <property type="match status" value="1"/>
</dbReference>
<proteinExistence type="predicted"/>
<evidence type="ECO:0000313" key="2">
    <source>
        <dbReference type="Proteomes" id="UP000254848"/>
    </source>
</evidence>
<accession>A0A370R3X6</accession>
<dbReference type="AlphaFoldDB" id="A0A370R3X6"/>
<sequence length="421" mass="46653">MTIPLVIPPLLRQHASDAAFYWYLTEHSTFSHSVDQEKLAYFHRLLSAHLDGLRYGEDAGWAEALENLETWQTEGEAFVAAWLAYGSGDDKRIAALIPQLEAMPAGVAAPGVISALSQLPATAYGERLEIWLNSPQPLWQAVAAGLYAAGRLPLNDELLHAWFDSDYALIRAMACRYLAEVPLPPWNSYLYHACKDESFLVRRAAVLALFAAKTDTRTLFPLVMGVLHACLNTPQPEDMDEPAWQHLIEFLVRLAGHIAPAAGAQVNDALNVLPDYLKILFLAHHGDPQSVPRLLDLMRQEALAPLSWWAVSLITGLDIDDDSYLIFNHDEAEESDEDEADDISAHLTQLTGELSTPDPDAVARYVSTWRPEGKRVLLGMPVVAEACRRILADADASMLEVLCARWHLVTLGDLDRTTVYG</sequence>